<accession>A0AA47ERA7</accession>
<organism evidence="3 4">
    <name type="scientific">Xanthomonas hortorum</name>
    <dbReference type="NCBI Taxonomy" id="56454"/>
    <lineage>
        <taxon>Bacteria</taxon>
        <taxon>Pseudomonadati</taxon>
        <taxon>Pseudomonadota</taxon>
        <taxon>Gammaproteobacteria</taxon>
        <taxon>Lysobacterales</taxon>
        <taxon>Lysobacteraceae</taxon>
        <taxon>Xanthomonas</taxon>
    </lineage>
</organism>
<dbReference type="AlphaFoldDB" id="A0AA47ERA7"/>
<evidence type="ECO:0000313" key="3">
    <source>
        <dbReference type="EMBL" id="WAH63893.1"/>
    </source>
</evidence>
<name>A0AA47ERA7_9XANT</name>
<reference evidence="3" key="1">
    <citation type="submission" date="2022-10" db="EMBL/GenBank/DDBJ databases">
        <title>Complete genome sequence resource for Xanthomonas hortorum isolated from Greek Oregano.</title>
        <authorList>
            <person name="Gonzalez-Tobon J."/>
            <person name="Helmann T.C."/>
            <person name="Daughtrey M."/>
            <person name="Stodghill P.V."/>
            <person name="Filiatrault M.J."/>
        </authorList>
    </citation>
    <scope>NUCLEOTIDE SEQUENCE</scope>
    <source>
        <strain evidence="3">Oregano 108</strain>
    </source>
</reference>
<proteinExistence type="predicted"/>
<dbReference type="Gene3D" id="3.90.226.10">
    <property type="entry name" value="2-enoyl-CoA Hydratase, Chain A, domain 1"/>
    <property type="match status" value="1"/>
</dbReference>
<feature type="domain" description="Tail specific protease" evidence="2">
    <location>
        <begin position="264"/>
        <end position="479"/>
    </location>
</feature>
<dbReference type="GO" id="GO:0006508">
    <property type="term" value="P:proteolysis"/>
    <property type="evidence" value="ECO:0007669"/>
    <property type="project" value="InterPro"/>
</dbReference>
<dbReference type="SUPFAM" id="SSF52096">
    <property type="entry name" value="ClpP/crotonase"/>
    <property type="match status" value="1"/>
</dbReference>
<feature type="region of interest" description="Disordered" evidence="1">
    <location>
        <begin position="346"/>
        <end position="371"/>
    </location>
</feature>
<gene>
    <name evidence="3" type="ORF">OEG85_21105</name>
</gene>
<sequence length="510" mass="56415">MTYLIYQGSHLMASVPKHRPSSSRVLPVFCAALVLWSEMLSPASAQQAPQSSTAYQGWAAMADKDVDFSLQWFRDQSIMAVYPDPSGFEATLSKARKQADADLQQVKNFEGYRQTMAHLFSTFNDAHAYVSIELTPVFYQWPGFLAVYQGRRFLVAGSEGVIANGAEITECDGLPMAEWSKRVAPYQNMIPGLESTHARVALNLFRDSASPFIARPRSCIVDGRSVDLQWHIIPTTELAKIRSQLVPQLGRSVTVEPFGNDGAWVRLGNFSPRDRKESDQFEALYKVAPSLRDKSIIVLDVRGNTGGPYEWFMGVLRALYGREYANYYARERLKISAVLRVSKEHQRDAAAPQGQADPSAPAEGPKDGTPYDADNSLYAAAVARGETVIKEPVNANKVPKPRRIPANPVRAKVFVLTDYDCGSACIAFVDELKNFPGVKQVGLETFVDTRTGSPVEADLPSSNGVIAVPYVTRDGRQRNDNVPQQPEIEYKGNIADTASVKAWIEKIARE</sequence>
<dbReference type="Proteomes" id="UP001164737">
    <property type="component" value="Chromosome"/>
</dbReference>
<dbReference type="GO" id="GO:0008236">
    <property type="term" value="F:serine-type peptidase activity"/>
    <property type="evidence" value="ECO:0007669"/>
    <property type="project" value="InterPro"/>
</dbReference>
<evidence type="ECO:0000256" key="1">
    <source>
        <dbReference type="SAM" id="MobiDB-lite"/>
    </source>
</evidence>
<dbReference type="InterPro" id="IPR029045">
    <property type="entry name" value="ClpP/crotonase-like_dom_sf"/>
</dbReference>
<dbReference type="GeneID" id="67408499"/>
<protein>
    <submittedName>
        <fullName evidence="3">S41 family peptidase</fullName>
    </submittedName>
</protein>
<dbReference type="EMBL" id="CP107241">
    <property type="protein sequence ID" value="WAH63893.1"/>
    <property type="molecule type" value="Genomic_DNA"/>
</dbReference>
<dbReference type="Pfam" id="PF03572">
    <property type="entry name" value="Peptidase_S41"/>
    <property type="match status" value="1"/>
</dbReference>
<evidence type="ECO:0000259" key="2">
    <source>
        <dbReference type="Pfam" id="PF03572"/>
    </source>
</evidence>
<dbReference type="RefSeq" id="WP_167705951.1">
    <property type="nucleotide sequence ID" value="NZ_CP107241.1"/>
</dbReference>
<evidence type="ECO:0000313" key="4">
    <source>
        <dbReference type="Proteomes" id="UP001164737"/>
    </source>
</evidence>
<dbReference type="InterPro" id="IPR005151">
    <property type="entry name" value="Tail-specific_protease"/>
</dbReference>